<evidence type="ECO:0000256" key="2">
    <source>
        <dbReference type="ARBA" id="ARBA00022603"/>
    </source>
</evidence>
<proteinExistence type="predicted"/>
<comment type="caution">
    <text evidence="8">The sequence shown here is derived from an EMBL/GenBank/DDBJ whole genome shotgun (WGS) entry which is preliminary data.</text>
</comment>
<dbReference type="SUPFAM" id="SSF53790">
    <property type="entry name" value="Tetrapyrrole methylase"/>
    <property type="match status" value="1"/>
</dbReference>
<feature type="active site" description="Proton donor" evidence="6">
    <location>
        <position position="224"/>
    </location>
</feature>
<dbReference type="GO" id="GO:0009236">
    <property type="term" value="P:cobalamin biosynthetic process"/>
    <property type="evidence" value="ECO:0007669"/>
    <property type="project" value="InterPro"/>
</dbReference>
<dbReference type="AlphaFoldDB" id="A0A0A0J785"/>
<dbReference type="GO" id="GO:0032259">
    <property type="term" value="P:methylation"/>
    <property type="evidence" value="ECO:0007669"/>
    <property type="project" value="UniProtKB-KW"/>
</dbReference>
<keyword evidence="2 8" id="KW-0489">Methyltransferase</keyword>
<dbReference type="InterPro" id="IPR014776">
    <property type="entry name" value="4pyrrole_Mease_sub2"/>
</dbReference>
<evidence type="ECO:0000256" key="5">
    <source>
        <dbReference type="ARBA" id="ARBA00023244"/>
    </source>
</evidence>
<dbReference type="GO" id="GO:0004851">
    <property type="term" value="F:uroporphyrin-III C-methyltransferase activity"/>
    <property type="evidence" value="ECO:0007669"/>
    <property type="project" value="UniProtKB-EC"/>
</dbReference>
<dbReference type="GO" id="GO:0051266">
    <property type="term" value="F:sirohydrochlorin ferrochelatase activity"/>
    <property type="evidence" value="ECO:0007669"/>
    <property type="project" value="InterPro"/>
</dbReference>
<reference evidence="8 9" key="1">
    <citation type="submission" date="2013-08" db="EMBL/GenBank/DDBJ databases">
        <title>The genome sequence of Knoellia sinensis.</title>
        <authorList>
            <person name="Zhu W."/>
            <person name="Wang G."/>
        </authorList>
    </citation>
    <scope>NUCLEOTIDE SEQUENCE [LARGE SCALE GENOMIC DNA]</scope>
    <source>
        <strain evidence="8 9">KCTC 19936</strain>
    </source>
</reference>
<dbReference type="InterPro" id="IPR014777">
    <property type="entry name" value="4pyrrole_Mease_sub1"/>
</dbReference>
<dbReference type="InterPro" id="IPR035996">
    <property type="entry name" value="4pyrrol_Methylase_sf"/>
</dbReference>
<sequence length="401" mass="42012">MKSALPVALDLTDRLVAVFGGGPVTGRRLRAFLGEGAVVRLVSPWICEDVHDLVISHPERVTWLQRDYAGPSDLDGAWLAHTATGDPDVDSRISADSTTLRVWCIDATDARATRASVLARTQVTTPDGTVQIAVHGGGDPQLAATARDGIDLALRTGLIDLRRHRPRGTGWVALVGGGPGADELLTARGHELLASADVVVVDRLAPRGIVSRLPESVRVIDVGKTPGNHPVPQERINEILIEEAERGHGVVRLKGGDPYVLGRGGEERLACEAHGIPVEVVPGVTSAISVPAAAGIPVTHRGLAKSFTVVTGHEQIPTLPSGTDHTLVLLMGVSHLADTATTLVTQGRPATCPVAIIERGYSLDQRVTVGTLADIAVLAVERGVVSPAVVVVGDVVRLAHS</sequence>
<keyword evidence="3" id="KW-0808">Transferase</keyword>
<keyword evidence="4" id="KW-0949">S-adenosyl-L-methionine</keyword>
<dbReference type="GO" id="GO:0043115">
    <property type="term" value="F:precorrin-2 dehydrogenase activity"/>
    <property type="evidence" value="ECO:0007669"/>
    <property type="project" value="InterPro"/>
</dbReference>
<dbReference type="InterPro" id="IPR012409">
    <property type="entry name" value="Sirohaem_synth"/>
</dbReference>
<dbReference type="PIRSF" id="PIRSF036426">
    <property type="entry name" value="Sirohaem_synth"/>
    <property type="match status" value="1"/>
</dbReference>
<evidence type="ECO:0000256" key="6">
    <source>
        <dbReference type="PIRSR" id="PIRSR036426-1"/>
    </source>
</evidence>
<dbReference type="InterPro" id="IPR000878">
    <property type="entry name" value="4pyrrol_Mease"/>
</dbReference>
<dbReference type="SUPFAM" id="SSF51735">
    <property type="entry name" value="NAD(P)-binding Rossmann-fold domains"/>
    <property type="match status" value="1"/>
</dbReference>
<dbReference type="GO" id="GO:0051287">
    <property type="term" value="F:NAD binding"/>
    <property type="evidence" value="ECO:0007669"/>
    <property type="project" value="InterPro"/>
</dbReference>
<keyword evidence="5" id="KW-0627">Porphyrin biosynthesis</keyword>
<dbReference type="InterPro" id="IPR006366">
    <property type="entry name" value="CobA/CysG_C"/>
</dbReference>
<dbReference type="NCBIfam" id="TIGR01469">
    <property type="entry name" value="cobA_cysG_Cterm"/>
    <property type="match status" value="1"/>
</dbReference>
<dbReference type="Gene3D" id="3.30.950.10">
    <property type="entry name" value="Methyltransferase, Cobalt-precorrin-4 Transmethylase, Domain 2"/>
    <property type="match status" value="1"/>
</dbReference>
<dbReference type="Proteomes" id="UP000030002">
    <property type="component" value="Unassembled WGS sequence"/>
</dbReference>
<dbReference type="Gene3D" id="3.40.1010.10">
    <property type="entry name" value="Cobalt-precorrin-4 Transmethylase, Domain 1"/>
    <property type="match status" value="1"/>
</dbReference>
<dbReference type="FunFam" id="3.40.1010.10:FF:000001">
    <property type="entry name" value="Siroheme synthase"/>
    <property type="match status" value="1"/>
</dbReference>
<dbReference type="NCBIfam" id="NF004790">
    <property type="entry name" value="PRK06136.1"/>
    <property type="match status" value="1"/>
</dbReference>
<accession>A0A0A0J785</accession>
<dbReference type="STRING" id="1385520.N802_14490"/>
<dbReference type="eggNOG" id="COG0007">
    <property type="taxonomic scope" value="Bacteria"/>
</dbReference>
<dbReference type="Pfam" id="PF00590">
    <property type="entry name" value="TP_methylase"/>
    <property type="match status" value="1"/>
</dbReference>
<dbReference type="CDD" id="cd11642">
    <property type="entry name" value="SUMT"/>
    <property type="match status" value="1"/>
</dbReference>
<evidence type="ECO:0000313" key="9">
    <source>
        <dbReference type="Proteomes" id="UP000030002"/>
    </source>
</evidence>
<dbReference type="eggNOG" id="COG1648">
    <property type="taxonomic scope" value="Bacteria"/>
</dbReference>
<dbReference type="Gene3D" id="3.40.50.720">
    <property type="entry name" value="NAD(P)-binding Rossmann-like Domain"/>
    <property type="match status" value="1"/>
</dbReference>
<evidence type="ECO:0000256" key="1">
    <source>
        <dbReference type="ARBA" id="ARBA00012162"/>
    </source>
</evidence>
<dbReference type="GO" id="GO:0019354">
    <property type="term" value="P:siroheme biosynthetic process"/>
    <property type="evidence" value="ECO:0007669"/>
    <property type="project" value="InterPro"/>
</dbReference>
<evidence type="ECO:0000256" key="3">
    <source>
        <dbReference type="ARBA" id="ARBA00022679"/>
    </source>
</evidence>
<feature type="active site" description="Proton acceptor" evidence="6">
    <location>
        <position position="202"/>
    </location>
</feature>
<dbReference type="PANTHER" id="PTHR45790:SF3">
    <property type="entry name" value="S-ADENOSYL-L-METHIONINE-DEPENDENT UROPORPHYRINOGEN III METHYLTRANSFERASE, CHLOROPLASTIC"/>
    <property type="match status" value="1"/>
</dbReference>
<gene>
    <name evidence="8" type="ORF">N802_14490</name>
</gene>
<dbReference type="InterPro" id="IPR036291">
    <property type="entry name" value="NAD(P)-bd_dom_sf"/>
</dbReference>
<dbReference type="EMBL" id="AVPJ01000004">
    <property type="protein sequence ID" value="KGN33250.1"/>
    <property type="molecule type" value="Genomic_DNA"/>
</dbReference>
<protein>
    <recommendedName>
        <fullName evidence="1">uroporphyrinogen-III C-methyltransferase</fullName>
        <ecNumber evidence="1">2.1.1.107</ecNumber>
    </recommendedName>
</protein>
<dbReference type="EC" id="2.1.1.107" evidence="1"/>
<evidence type="ECO:0000313" key="8">
    <source>
        <dbReference type="EMBL" id="KGN33250.1"/>
    </source>
</evidence>
<evidence type="ECO:0000256" key="4">
    <source>
        <dbReference type="ARBA" id="ARBA00022691"/>
    </source>
</evidence>
<evidence type="ECO:0000259" key="7">
    <source>
        <dbReference type="Pfam" id="PF00590"/>
    </source>
</evidence>
<keyword evidence="9" id="KW-1185">Reference proteome</keyword>
<dbReference type="Pfam" id="PF13241">
    <property type="entry name" value="NAD_binding_7"/>
    <property type="match status" value="1"/>
</dbReference>
<dbReference type="PANTHER" id="PTHR45790">
    <property type="entry name" value="SIROHEME SYNTHASE-RELATED"/>
    <property type="match status" value="1"/>
</dbReference>
<organism evidence="8 9">
    <name type="scientific">Knoellia sinensis KCTC 19936</name>
    <dbReference type="NCBI Taxonomy" id="1385520"/>
    <lineage>
        <taxon>Bacteria</taxon>
        <taxon>Bacillati</taxon>
        <taxon>Actinomycetota</taxon>
        <taxon>Actinomycetes</taxon>
        <taxon>Micrococcales</taxon>
        <taxon>Intrasporangiaceae</taxon>
        <taxon>Knoellia</taxon>
    </lineage>
</organism>
<dbReference type="InterPro" id="IPR050161">
    <property type="entry name" value="Siro_Cobalamin_biosynth"/>
</dbReference>
<name>A0A0A0J785_9MICO</name>
<feature type="domain" description="Tetrapyrrole methylase" evidence="7">
    <location>
        <begin position="172"/>
        <end position="375"/>
    </location>
</feature>